<dbReference type="Pfam" id="PF00023">
    <property type="entry name" value="Ank"/>
    <property type="match status" value="1"/>
</dbReference>
<evidence type="ECO:0000256" key="2">
    <source>
        <dbReference type="ARBA" id="ARBA00023043"/>
    </source>
</evidence>
<dbReference type="RefSeq" id="XP_062719688.1">
    <property type="nucleotide sequence ID" value="XM_062864985.1"/>
</dbReference>
<keyword evidence="5" id="KW-1185">Reference proteome</keyword>
<dbReference type="Pfam" id="PF12796">
    <property type="entry name" value="Ank_2"/>
    <property type="match status" value="1"/>
</dbReference>
<accession>A0AAJ0GPQ9</accession>
<dbReference type="AlphaFoldDB" id="A0AAJ0GPQ9"/>
<evidence type="ECO:0000313" key="4">
    <source>
        <dbReference type="EMBL" id="KAK3303908.1"/>
    </source>
</evidence>
<dbReference type="Gene3D" id="1.25.40.20">
    <property type="entry name" value="Ankyrin repeat-containing domain"/>
    <property type="match status" value="2"/>
</dbReference>
<keyword evidence="2 3" id="KW-0040">ANK repeat</keyword>
<organism evidence="4 5">
    <name type="scientific">Chaetomium strumarium</name>
    <dbReference type="NCBI Taxonomy" id="1170767"/>
    <lineage>
        <taxon>Eukaryota</taxon>
        <taxon>Fungi</taxon>
        <taxon>Dikarya</taxon>
        <taxon>Ascomycota</taxon>
        <taxon>Pezizomycotina</taxon>
        <taxon>Sordariomycetes</taxon>
        <taxon>Sordariomycetidae</taxon>
        <taxon>Sordariales</taxon>
        <taxon>Chaetomiaceae</taxon>
        <taxon>Chaetomium</taxon>
    </lineage>
</organism>
<gene>
    <name evidence="4" type="ORF">B0T15DRAFT_399008</name>
</gene>
<sequence>MARILELFLDNYGEDLNETHGLFGYTAGWTLLHEAADWRSADAVDVFLKRGAEPNRFTAKGTQHHYTCRDFIFKTGGTWSDGYKDNTCSLSPLCLAIMGGHAGIVENLLAHGVNPDLPCRQCCGCRPIHIAAAYDREDIVRLLVEKYGVDPGTEDPSGRTALHRAVALGRVRLVDMFRNTWRLDPNHTSKDGHTHLHDLVTYRRFLDVNTGKRSWRAVLRERPYQPAVRDKVGAIYKLLRQAGVDVGRRNSVGETPKDCLTRWPVARCSSPLYCAVKEGLEAMEANCVLREEVERGGSSSSSSSH</sequence>
<evidence type="ECO:0000313" key="5">
    <source>
        <dbReference type="Proteomes" id="UP001273166"/>
    </source>
</evidence>
<dbReference type="SMART" id="SM00248">
    <property type="entry name" value="ANK"/>
    <property type="match status" value="4"/>
</dbReference>
<dbReference type="PANTHER" id="PTHR24198:SF165">
    <property type="entry name" value="ANKYRIN REPEAT-CONTAINING PROTEIN-RELATED"/>
    <property type="match status" value="1"/>
</dbReference>
<evidence type="ECO:0000256" key="3">
    <source>
        <dbReference type="PROSITE-ProRule" id="PRU00023"/>
    </source>
</evidence>
<protein>
    <submittedName>
        <fullName evidence="4">Ankyrin repeat-containing domain protein</fullName>
    </submittedName>
</protein>
<dbReference type="SUPFAM" id="SSF48403">
    <property type="entry name" value="Ankyrin repeat"/>
    <property type="match status" value="1"/>
</dbReference>
<dbReference type="EMBL" id="JAUDZG010000005">
    <property type="protein sequence ID" value="KAK3303908.1"/>
    <property type="molecule type" value="Genomic_DNA"/>
</dbReference>
<dbReference type="InterPro" id="IPR002110">
    <property type="entry name" value="Ankyrin_rpt"/>
</dbReference>
<proteinExistence type="predicted"/>
<feature type="repeat" description="ANK" evidence="3">
    <location>
        <begin position="27"/>
        <end position="59"/>
    </location>
</feature>
<evidence type="ECO:0000256" key="1">
    <source>
        <dbReference type="ARBA" id="ARBA00022737"/>
    </source>
</evidence>
<dbReference type="PANTHER" id="PTHR24198">
    <property type="entry name" value="ANKYRIN REPEAT AND PROTEIN KINASE DOMAIN-CONTAINING PROTEIN"/>
    <property type="match status" value="1"/>
</dbReference>
<dbReference type="GeneID" id="87883814"/>
<reference evidence="4" key="1">
    <citation type="journal article" date="2023" name="Mol. Phylogenet. Evol.">
        <title>Genome-scale phylogeny and comparative genomics of the fungal order Sordariales.</title>
        <authorList>
            <person name="Hensen N."/>
            <person name="Bonometti L."/>
            <person name="Westerberg I."/>
            <person name="Brannstrom I.O."/>
            <person name="Guillou S."/>
            <person name="Cros-Aarteil S."/>
            <person name="Calhoun S."/>
            <person name="Haridas S."/>
            <person name="Kuo A."/>
            <person name="Mondo S."/>
            <person name="Pangilinan J."/>
            <person name="Riley R."/>
            <person name="LaButti K."/>
            <person name="Andreopoulos B."/>
            <person name="Lipzen A."/>
            <person name="Chen C."/>
            <person name="Yan M."/>
            <person name="Daum C."/>
            <person name="Ng V."/>
            <person name="Clum A."/>
            <person name="Steindorff A."/>
            <person name="Ohm R.A."/>
            <person name="Martin F."/>
            <person name="Silar P."/>
            <person name="Natvig D.O."/>
            <person name="Lalanne C."/>
            <person name="Gautier V."/>
            <person name="Ament-Velasquez S.L."/>
            <person name="Kruys A."/>
            <person name="Hutchinson M.I."/>
            <person name="Powell A.J."/>
            <person name="Barry K."/>
            <person name="Miller A.N."/>
            <person name="Grigoriev I.V."/>
            <person name="Debuchy R."/>
            <person name="Gladieux P."/>
            <person name="Hiltunen Thoren M."/>
            <person name="Johannesson H."/>
        </authorList>
    </citation>
    <scope>NUCLEOTIDE SEQUENCE</scope>
    <source>
        <strain evidence="4">CBS 333.67</strain>
    </source>
</reference>
<dbReference type="Proteomes" id="UP001273166">
    <property type="component" value="Unassembled WGS sequence"/>
</dbReference>
<keyword evidence="1" id="KW-0677">Repeat</keyword>
<reference evidence="4" key="2">
    <citation type="submission" date="2023-06" db="EMBL/GenBank/DDBJ databases">
        <authorList>
            <consortium name="Lawrence Berkeley National Laboratory"/>
            <person name="Mondo S.J."/>
            <person name="Hensen N."/>
            <person name="Bonometti L."/>
            <person name="Westerberg I."/>
            <person name="Brannstrom I.O."/>
            <person name="Guillou S."/>
            <person name="Cros-Aarteil S."/>
            <person name="Calhoun S."/>
            <person name="Haridas S."/>
            <person name="Kuo A."/>
            <person name="Pangilinan J."/>
            <person name="Riley R."/>
            <person name="Labutti K."/>
            <person name="Andreopoulos B."/>
            <person name="Lipzen A."/>
            <person name="Chen C."/>
            <person name="Yanf M."/>
            <person name="Daum C."/>
            <person name="Ng V."/>
            <person name="Clum A."/>
            <person name="Steindorff A."/>
            <person name="Ohm R."/>
            <person name="Martin F."/>
            <person name="Silar P."/>
            <person name="Natvig D."/>
            <person name="Lalanne C."/>
            <person name="Gautier V."/>
            <person name="Ament-Velasquez S.L."/>
            <person name="Kruys A."/>
            <person name="Hutchinson M.I."/>
            <person name="Powell A.J."/>
            <person name="Barry K."/>
            <person name="Miller A.N."/>
            <person name="Grigoriev I.V."/>
            <person name="Debuchy R."/>
            <person name="Gladieux P."/>
            <person name="Thoren M.H."/>
            <person name="Johannesson H."/>
        </authorList>
    </citation>
    <scope>NUCLEOTIDE SEQUENCE</scope>
    <source>
        <strain evidence="4">CBS 333.67</strain>
    </source>
</reference>
<dbReference type="InterPro" id="IPR036770">
    <property type="entry name" value="Ankyrin_rpt-contain_sf"/>
</dbReference>
<name>A0AAJ0GPQ9_9PEZI</name>
<comment type="caution">
    <text evidence="4">The sequence shown here is derived from an EMBL/GenBank/DDBJ whole genome shotgun (WGS) entry which is preliminary data.</text>
</comment>
<dbReference type="PROSITE" id="PS50088">
    <property type="entry name" value="ANK_REPEAT"/>
    <property type="match status" value="1"/>
</dbReference>